<keyword evidence="1" id="KW-0611">Plant defense</keyword>
<dbReference type="Gene3D" id="3.40.50.300">
    <property type="entry name" value="P-loop containing nucleotide triphosphate hydrolases"/>
    <property type="match status" value="1"/>
</dbReference>
<dbReference type="AlphaFoldDB" id="A0A2P5FFK2"/>
<evidence type="ECO:0000259" key="2">
    <source>
        <dbReference type="Pfam" id="PF00931"/>
    </source>
</evidence>
<dbReference type="PRINTS" id="PR00364">
    <property type="entry name" value="DISEASERSIST"/>
</dbReference>
<reference evidence="4" key="1">
    <citation type="submission" date="2016-06" db="EMBL/GenBank/DDBJ databases">
        <title>Parallel loss of symbiosis genes in relatives of nitrogen-fixing non-legume Parasponia.</title>
        <authorList>
            <person name="Van Velzen R."/>
            <person name="Holmer R."/>
            <person name="Bu F."/>
            <person name="Rutten L."/>
            <person name="Van Zeijl A."/>
            <person name="Liu W."/>
            <person name="Santuari L."/>
            <person name="Cao Q."/>
            <person name="Sharma T."/>
            <person name="Shen D."/>
            <person name="Roswanjaya Y."/>
            <person name="Wardhani T."/>
            <person name="Kalhor M.S."/>
            <person name="Jansen J."/>
            <person name="Van den Hoogen J."/>
            <person name="Gungor B."/>
            <person name="Hartog M."/>
            <person name="Hontelez J."/>
            <person name="Verver J."/>
            <person name="Yang W.-C."/>
            <person name="Schijlen E."/>
            <person name="Repin R."/>
            <person name="Schilthuizen M."/>
            <person name="Schranz E."/>
            <person name="Heidstra R."/>
            <person name="Miyata K."/>
            <person name="Fedorova E."/>
            <person name="Kohlen W."/>
            <person name="Bisseling T."/>
            <person name="Smit S."/>
            <person name="Geurts R."/>
        </authorList>
    </citation>
    <scope>NUCLEOTIDE SEQUENCE [LARGE SCALE GENOMIC DNA]</scope>
    <source>
        <strain evidence="4">cv. RG33-2</strain>
    </source>
</reference>
<proteinExistence type="predicted"/>
<dbReference type="PANTHER" id="PTHR36766">
    <property type="entry name" value="PLANT BROAD-SPECTRUM MILDEW RESISTANCE PROTEIN RPW8"/>
    <property type="match status" value="1"/>
</dbReference>
<evidence type="ECO:0000256" key="1">
    <source>
        <dbReference type="ARBA" id="ARBA00022821"/>
    </source>
</evidence>
<dbReference type="STRING" id="63057.A0A2P5FFK2"/>
<dbReference type="InterPro" id="IPR002182">
    <property type="entry name" value="NB-ARC"/>
</dbReference>
<keyword evidence="4" id="KW-1185">Reference proteome</keyword>
<dbReference type="GO" id="GO:0043531">
    <property type="term" value="F:ADP binding"/>
    <property type="evidence" value="ECO:0007669"/>
    <property type="project" value="InterPro"/>
</dbReference>
<dbReference type="PANTHER" id="PTHR36766:SF70">
    <property type="entry name" value="DISEASE RESISTANCE PROTEIN RGA4"/>
    <property type="match status" value="1"/>
</dbReference>
<dbReference type="Pfam" id="PF00931">
    <property type="entry name" value="NB-ARC"/>
    <property type="match status" value="1"/>
</dbReference>
<accession>A0A2P5FFK2</accession>
<dbReference type="FunFam" id="3.40.50.300:FF:001091">
    <property type="entry name" value="Probable disease resistance protein At1g61300"/>
    <property type="match status" value="1"/>
</dbReference>
<gene>
    <name evidence="3" type="ORF">TorRG33x02_075270</name>
</gene>
<comment type="caution">
    <text evidence="3">The sequence shown here is derived from an EMBL/GenBank/DDBJ whole genome shotgun (WGS) entry which is preliminary data.</text>
</comment>
<dbReference type="GO" id="GO:0006952">
    <property type="term" value="P:defense response"/>
    <property type="evidence" value="ECO:0007669"/>
    <property type="project" value="UniProtKB-KW"/>
</dbReference>
<dbReference type="InterPro" id="IPR027417">
    <property type="entry name" value="P-loop_NTPase"/>
</dbReference>
<dbReference type="EMBL" id="JXTC01000037">
    <property type="protein sequence ID" value="PON96546.1"/>
    <property type="molecule type" value="Genomic_DNA"/>
</dbReference>
<protein>
    <submittedName>
        <fullName evidence="3">NB-ARC domain containing protein</fullName>
    </submittedName>
</protein>
<dbReference type="OrthoDB" id="1692645at2759"/>
<evidence type="ECO:0000313" key="4">
    <source>
        <dbReference type="Proteomes" id="UP000237000"/>
    </source>
</evidence>
<feature type="domain" description="NB-ARC" evidence="2">
    <location>
        <begin position="61"/>
        <end position="210"/>
    </location>
</feature>
<dbReference type="SUPFAM" id="SSF52540">
    <property type="entry name" value="P-loop containing nucleoside triphosphate hydrolases"/>
    <property type="match status" value="1"/>
</dbReference>
<dbReference type="Proteomes" id="UP000237000">
    <property type="component" value="Unassembled WGS sequence"/>
</dbReference>
<dbReference type="InParanoid" id="A0A2P5FFK2"/>
<sequence>MSRRIREIKKKLDDVAADRSKFQLDVRSEKSQIVARGVREETHSFVREEQVIGREKDRLAIVELLLEDQFEENVSVIPVVGMGGLGKTTLAQLAFNDEKVQNHLELKVWVCVSDVFEMKQVLQQIIKSAANPKSPGDLQMDQMQKQLRSELNGKRYLLILDDVWNVDREKWLRLKDLLLGGKEGSRIMVTTRSKMVAEITRTEAEAYHLGILD</sequence>
<organism evidence="3 4">
    <name type="scientific">Trema orientale</name>
    <name type="common">Charcoal tree</name>
    <name type="synonym">Celtis orientalis</name>
    <dbReference type="NCBI Taxonomy" id="63057"/>
    <lineage>
        <taxon>Eukaryota</taxon>
        <taxon>Viridiplantae</taxon>
        <taxon>Streptophyta</taxon>
        <taxon>Embryophyta</taxon>
        <taxon>Tracheophyta</taxon>
        <taxon>Spermatophyta</taxon>
        <taxon>Magnoliopsida</taxon>
        <taxon>eudicotyledons</taxon>
        <taxon>Gunneridae</taxon>
        <taxon>Pentapetalae</taxon>
        <taxon>rosids</taxon>
        <taxon>fabids</taxon>
        <taxon>Rosales</taxon>
        <taxon>Cannabaceae</taxon>
        <taxon>Trema</taxon>
    </lineage>
</organism>
<name>A0A2P5FFK2_TREOI</name>
<evidence type="ECO:0000313" key="3">
    <source>
        <dbReference type="EMBL" id="PON96546.1"/>
    </source>
</evidence>